<gene>
    <name evidence="3" type="ORF">PCAL00307_LOCUS11382</name>
    <name evidence="4" type="ORF">PECAL_2P05800</name>
</gene>
<evidence type="ECO:0000256" key="2">
    <source>
        <dbReference type="SAM" id="SignalP"/>
    </source>
</evidence>
<dbReference type="EMBL" id="CAKKNE010000002">
    <property type="protein sequence ID" value="CAH0367555.1"/>
    <property type="molecule type" value="Genomic_DNA"/>
</dbReference>
<keyword evidence="2" id="KW-0732">Signal</keyword>
<reference evidence="4" key="2">
    <citation type="submission" date="2021-11" db="EMBL/GenBank/DDBJ databases">
        <authorList>
            <consortium name="Genoscope - CEA"/>
            <person name="William W."/>
        </authorList>
    </citation>
    <scope>NUCLEOTIDE SEQUENCE</scope>
</reference>
<proteinExistence type="predicted"/>
<feature type="compositionally biased region" description="Gly residues" evidence="1">
    <location>
        <begin position="504"/>
        <end position="513"/>
    </location>
</feature>
<evidence type="ECO:0000256" key="1">
    <source>
        <dbReference type="SAM" id="MobiDB-lite"/>
    </source>
</evidence>
<evidence type="ECO:0000313" key="3">
    <source>
        <dbReference type="EMBL" id="CAE0695946.1"/>
    </source>
</evidence>
<reference evidence="3" key="1">
    <citation type="submission" date="2021-01" db="EMBL/GenBank/DDBJ databases">
        <authorList>
            <person name="Corre E."/>
            <person name="Pelletier E."/>
            <person name="Niang G."/>
            <person name="Scheremetjew M."/>
            <person name="Finn R."/>
            <person name="Kale V."/>
            <person name="Holt S."/>
            <person name="Cochrane G."/>
            <person name="Meng A."/>
            <person name="Brown T."/>
            <person name="Cohen L."/>
        </authorList>
    </citation>
    <scope>NUCLEOTIDE SEQUENCE</scope>
    <source>
        <strain evidence="3">CCMP1756</strain>
    </source>
</reference>
<organism evidence="3">
    <name type="scientific">Pelagomonas calceolata</name>
    <dbReference type="NCBI Taxonomy" id="35677"/>
    <lineage>
        <taxon>Eukaryota</taxon>
        <taxon>Sar</taxon>
        <taxon>Stramenopiles</taxon>
        <taxon>Ochrophyta</taxon>
        <taxon>Pelagophyceae</taxon>
        <taxon>Pelagomonadales</taxon>
        <taxon>Pelagomonadaceae</taxon>
        <taxon>Pelagomonas</taxon>
    </lineage>
</organism>
<feature type="chain" id="PRO_5036212356" evidence="2">
    <location>
        <begin position="22"/>
        <end position="556"/>
    </location>
</feature>
<accession>A0A7S4E8C0</accession>
<evidence type="ECO:0000313" key="5">
    <source>
        <dbReference type="Proteomes" id="UP000789595"/>
    </source>
</evidence>
<dbReference type="EMBL" id="HBIW01013257">
    <property type="protein sequence ID" value="CAE0695946.1"/>
    <property type="molecule type" value="Transcribed_RNA"/>
</dbReference>
<evidence type="ECO:0000313" key="4">
    <source>
        <dbReference type="EMBL" id="CAH0367555.1"/>
    </source>
</evidence>
<keyword evidence="5" id="KW-1185">Reference proteome</keyword>
<feature type="region of interest" description="Disordered" evidence="1">
    <location>
        <begin position="498"/>
        <end position="518"/>
    </location>
</feature>
<protein>
    <submittedName>
        <fullName evidence="3">Uncharacterized protein</fullName>
    </submittedName>
</protein>
<name>A0A7S4E8C0_9STRA</name>
<dbReference type="Proteomes" id="UP000789595">
    <property type="component" value="Unassembled WGS sequence"/>
</dbReference>
<dbReference type="AlphaFoldDB" id="A0A7S4E8C0"/>
<feature type="signal peptide" evidence="2">
    <location>
        <begin position="1"/>
        <end position="21"/>
    </location>
</feature>
<feature type="region of interest" description="Disordered" evidence="1">
    <location>
        <begin position="441"/>
        <end position="466"/>
    </location>
</feature>
<sequence>MRRQKLVAVLLLVAHTQHCTALLAPQAARKTAPLRAVRIEGLLDEDVISKRTNTHRCLKELRKRGAVADALATNAVVKSQFGDPLATGAEDAIKINNVLAQAITETDAPDYNGVNATQSWRLKRGPLRLEGLTKVSFDNDGCASIIELGVSNVNGLEVDATSAQARQALVGFLGGASSERYNAVADFGQRALATTLGLVSTASTTDEEDSSSEEAAPNSSKLGDAAFDAYVTIDATARGALASLDLALGRDDAAADAAARDACSPNLRVYGLAGEEVAGLDGDLDAVLRTLRAARGARSTLESTNALETTTASVRKAKADVEARCLEATVVIKAVPSPGGAFLAAALGLSNATVIEADVVYDLDNLATAVTLEGLRVDGRALEAPGFYKWAAAARAALAPACVEINKLRSVGGVGRPKFDFHTGPGGASNKTCAATLEENRRARRSRYPQSGGRAARAAGHAHRRRIKCRRVAGPRRCRGGRRRDGRPCALIPRAARARRLTKGGQGAAGAGADGDVRRRARVDREGPLAYGKDDAGAAGPAGYCVGRAADRGRLH</sequence>
<dbReference type="OrthoDB" id="10677369at2759"/>